<protein>
    <recommendedName>
        <fullName evidence="4">RRM domain-containing protein</fullName>
    </recommendedName>
</protein>
<dbReference type="VEuPathDB" id="FungiDB:PV09_00837"/>
<evidence type="ECO:0000313" key="3">
    <source>
        <dbReference type="Proteomes" id="UP000053259"/>
    </source>
</evidence>
<gene>
    <name evidence="2" type="ORF">PV09_00837</name>
</gene>
<keyword evidence="3" id="KW-1185">Reference proteome</keyword>
<name>A0A0D2BC29_9PEZI</name>
<dbReference type="HOGENOM" id="CLU_853110_0_0_1"/>
<dbReference type="GeneID" id="27308810"/>
<dbReference type="InterPro" id="IPR012677">
    <property type="entry name" value="Nucleotide-bd_a/b_plait_sf"/>
</dbReference>
<organism evidence="2 3">
    <name type="scientific">Verruconis gallopava</name>
    <dbReference type="NCBI Taxonomy" id="253628"/>
    <lineage>
        <taxon>Eukaryota</taxon>
        <taxon>Fungi</taxon>
        <taxon>Dikarya</taxon>
        <taxon>Ascomycota</taxon>
        <taxon>Pezizomycotina</taxon>
        <taxon>Dothideomycetes</taxon>
        <taxon>Pleosporomycetidae</taxon>
        <taxon>Venturiales</taxon>
        <taxon>Sympoventuriaceae</taxon>
        <taxon>Verruconis</taxon>
    </lineage>
</organism>
<dbReference type="AlphaFoldDB" id="A0A0D2BC29"/>
<accession>A0A0D2BC29</accession>
<dbReference type="EMBL" id="KN847530">
    <property type="protein sequence ID" value="KIW08919.1"/>
    <property type="molecule type" value="Genomic_DNA"/>
</dbReference>
<dbReference type="InterPro" id="IPR035979">
    <property type="entry name" value="RBD_domain_sf"/>
</dbReference>
<proteinExistence type="predicted"/>
<dbReference type="GO" id="GO:0003676">
    <property type="term" value="F:nucleic acid binding"/>
    <property type="evidence" value="ECO:0007669"/>
    <property type="project" value="InterPro"/>
</dbReference>
<reference evidence="2 3" key="1">
    <citation type="submission" date="2015-01" db="EMBL/GenBank/DDBJ databases">
        <title>The Genome Sequence of Ochroconis gallopava CBS43764.</title>
        <authorList>
            <consortium name="The Broad Institute Genomics Platform"/>
            <person name="Cuomo C."/>
            <person name="de Hoog S."/>
            <person name="Gorbushina A."/>
            <person name="Stielow B."/>
            <person name="Teixiera M."/>
            <person name="Abouelleil A."/>
            <person name="Chapman S.B."/>
            <person name="Priest M."/>
            <person name="Young S.K."/>
            <person name="Wortman J."/>
            <person name="Nusbaum C."/>
            <person name="Birren B."/>
        </authorList>
    </citation>
    <scope>NUCLEOTIDE SEQUENCE [LARGE SCALE GENOMIC DNA]</scope>
    <source>
        <strain evidence="2 3">CBS 43764</strain>
    </source>
</reference>
<dbReference type="Proteomes" id="UP000053259">
    <property type="component" value="Unassembled WGS sequence"/>
</dbReference>
<dbReference type="STRING" id="253628.A0A0D2BC29"/>
<dbReference type="RefSeq" id="XP_016218788.1">
    <property type="nucleotide sequence ID" value="XM_016353635.1"/>
</dbReference>
<feature type="region of interest" description="Disordered" evidence="1">
    <location>
        <begin position="304"/>
        <end position="326"/>
    </location>
</feature>
<evidence type="ECO:0000313" key="2">
    <source>
        <dbReference type="EMBL" id="KIW08919.1"/>
    </source>
</evidence>
<evidence type="ECO:0000256" key="1">
    <source>
        <dbReference type="SAM" id="MobiDB-lite"/>
    </source>
</evidence>
<dbReference type="InParanoid" id="A0A0D2BC29"/>
<evidence type="ECO:0008006" key="4">
    <source>
        <dbReference type="Google" id="ProtNLM"/>
    </source>
</evidence>
<dbReference type="OrthoDB" id="1049195at2759"/>
<dbReference type="Gene3D" id="3.30.70.330">
    <property type="match status" value="1"/>
</dbReference>
<dbReference type="SUPFAM" id="SSF54928">
    <property type="entry name" value="RNA-binding domain, RBD"/>
    <property type="match status" value="1"/>
</dbReference>
<sequence length="326" mass="36212">MSTANSDKEAIFVVVDLPRDGPFKTWQKFKDVARTALSNGHKPGWTEMKSQADGSTVGYTLCKTREDAKLIFDYLMKLTASGCCAHVHWYDTSWSKSWPVACSCPTEQHRSNYDYYRHHVHSLTHYQSSQYIVLPNPVAYPHPTAWGVTPAPVISDPVHTLATDFQSMGLSRPYYAPVEPVPAPYYAVQSPQAPAYVPATQPPANYVTNSHGYPVNTTNGVVQSEHNVIILKNLDPDITEQELYIVLGKTVSPTSLDIKRTSDSKKKSISAVATYNSYKDVKRVCEHFRGRNIHVRKRVVKAEIGKDSSPRSAVQPAVVNGSTTVS</sequence>
<dbReference type="CDD" id="cd00590">
    <property type="entry name" value="RRM_SF"/>
    <property type="match status" value="1"/>
</dbReference>